<evidence type="ECO:0000313" key="1">
    <source>
        <dbReference type="EnsemblPlants" id="Bo7g087500.1"/>
    </source>
</evidence>
<dbReference type="HOGENOM" id="CLU_2834692_0_0_1"/>
<dbReference type="Proteomes" id="UP000032141">
    <property type="component" value="Chromosome C7"/>
</dbReference>
<evidence type="ECO:0000313" key="2">
    <source>
        <dbReference type="Proteomes" id="UP000032141"/>
    </source>
</evidence>
<sequence length="66" mass="7751">MRLCEPVTKIYTLNNLGAKVIFLIPLRISMEYTHHQIKPIFTSPNKLITTEEDSLVARHLYFNTYL</sequence>
<name>A0A0D3DBJ5_BRAOL</name>
<reference evidence="1 2" key="1">
    <citation type="journal article" date="2014" name="Genome Biol.">
        <title>Transcriptome and methylome profiling reveals relics of genome dominance in the mesopolyploid Brassica oleracea.</title>
        <authorList>
            <person name="Parkin I.A."/>
            <person name="Koh C."/>
            <person name="Tang H."/>
            <person name="Robinson S.J."/>
            <person name="Kagale S."/>
            <person name="Clarke W.E."/>
            <person name="Town C.D."/>
            <person name="Nixon J."/>
            <person name="Krishnakumar V."/>
            <person name="Bidwell S.L."/>
            <person name="Denoeud F."/>
            <person name="Belcram H."/>
            <person name="Links M.G."/>
            <person name="Just J."/>
            <person name="Clarke C."/>
            <person name="Bender T."/>
            <person name="Huebert T."/>
            <person name="Mason A.S."/>
            <person name="Pires J.C."/>
            <person name="Barker G."/>
            <person name="Moore J."/>
            <person name="Walley P.G."/>
            <person name="Manoli S."/>
            <person name="Batley J."/>
            <person name="Edwards D."/>
            <person name="Nelson M.N."/>
            <person name="Wang X."/>
            <person name="Paterson A.H."/>
            <person name="King G."/>
            <person name="Bancroft I."/>
            <person name="Chalhoub B."/>
            <person name="Sharpe A.G."/>
        </authorList>
    </citation>
    <scope>NUCLEOTIDE SEQUENCE</scope>
    <source>
        <strain evidence="1 2">cv. TO1000</strain>
    </source>
</reference>
<accession>A0A0D3DBJ5</accession>
<dbReference type="AlphaFoldDB" id="A0A0D3DBJ5"/>
<organism evidence="1 2">
    <name type="scientific">Brassica oleracea var. oleracea</name>
    <dbReference type="NCBI Taxonomy" id="109376"/>
    <lineage>
        <taxon>Eukaryota</taxon>
        <taxon>Viridiplantae</taxon>
        <taxon>Streptophyta</taxon>
        <taxon>Embryophyta</taxon>
        <taxon>Tracheophyta</taxon>
        <taxon>Spermatophyta</taxon>
        <taxon>Magnoliopsida</taxon>
        <taxon>eudicotyledons</taxon>
        <taxon>Gunneridae</taxon>
        <taxon>Pentapetalae</taxon>
        <taxon>rosids</taxon>
        <taxon>malvids</taxon>
        <taxon>Brassicales</taxon>
        <taxon>Brassicaceae</taxon>
        <taxon>Brassiceae</taxon>
        <taxon>Brassica</taxon>
    </lineage>
</organism>
<dbReference type="Gramene" id="Bo7g087500.1">
    <property type="protein sequence ID" value="Bo7g087500.1"/>
    <property type="gene ID" value="Bo7g087500"/>
</dbReference>
<protein>
    <submittedName>
        <fullName evidence="1">Uncharacterized protein</fullName>
    </submittedName>
</protein>
<dbReference type="EnsemblPlants" id="Bo7g087500.1">
    <property type="protein sequence ID" value="Bo7g087500.1"/>
    <property type="gene ID" value="Bo7g087500"/>
</dbReference>
<reference evidence="1" key="2">
    <citation type="submission" date="2015-03" db="UniProtKB">
        <authorList>
            <consortium name="EnsemblPlants"/>
        </authorList>
    </citation>
    <scope>IDENTIFICATION</scope>
</reference>
<keyword evidence="2" id="KW-1185">Reference proteome</keyword>
<proteinExistence type="predicted"/>